<proteinExistence type="predicted"/>
<keyword evidence="2" id="KW-1185">Reference proteome</keyword>
<dbReference type="AlphaFoldDB" id="A0A7J5XA86"/>
<dbReference type="OrthoDB" id="8821282at2759"/>
<name>A0A7J5XA86_DISMA</name>
<dbReference type="EMBL" id="JAAKFY010000026">
    <property type="protein sequence ID" value="KAF3833517.1"/>
    <property type="molecule type" value="Genomic_DNA"/>
</dbReference>
<accession>A0A7J5XA86</accession>
<sequence length="125" mass="12663">MQLQGVAAPLSVAVQLQGVASLPGGAAGASDGQVELVALTQAAALLPCRGQATHLAVLVHGLRDPLGVGVASDGLVEDVHQNHLEELEGGILSHPIRAEDSQTSAVTPSTLLGNKESLRVKVSPQ</sequence>
<protein>
    <submittedName>
        <fullName evidence="1">Uncharacterized protein</fullName>
    </submittedName>
</protein>
<organism evidence="1 2">
    <name type="scientific">Dissostichus mawsoni</name>
    <name type="common">Antarctic cod</name>
    <dbReference type="NCBI Taxonomy" id="36200"/>
    <lineage>
        <taxon>Eukaryota</taxon>
        <taxon>Metazoa</taxon>
        <taxon>Chordata</taxon>
        <taxon>Craniata</taxon>
        <taxon>Vertebrata</taxon>
        <taxon>Euteleostomi</taxon>
        <taxon>Actinopterygii</taxon>
        <taxon>Neopterygii</taxon>
        <taxon>Teleostei</taxon>
        <taxon>Neoteleostei</taxon>
        <taxon>Acanthomorphata</taxon>
        <taxon>Eupercaria</taxon>
        <taxon>Perciformes</taxon>
        <taxon>Notothenioidei</taxon>
        <taxon>Nototheniidae</taxon>
        <taxon>Dissostichus</taxon>
    </lineage>
</organism>
<comment type="caution">
    <text evidence="1">The sequence shown here is derived from an EMBL/GenBank/DDBJ whole genome shotgun (WGS) entry which is preliminary data.</text>
</comment>
<gene>
    <name evidence="1" type="ORF">F7725_024721</name>
</gene>
<dbReference type="Proteomes" id="UP000518266">
    <property type="component" value="Unassembled WGS sequence"/>
</dbReference>
<reference evidence="1 2" key="1">
    <citation type="submission" date="2020-03" db="EMBL/GenBank/DDBJ databases">
        <title>Dissostichus mawsoni Genome sequencing and assembly.</title>
        <authorList>
            <person name="Park H."/>
        </authorList>
    </citation>
    <scope>NUCLEOTIDE SEQUENCE [LARGE SCALE GENOMIC DNA]</scope>
    <source>
        <strain evidence="1">DM0001</strain>
        <tissue evidence="1">Muscle</tissue>
    </source>
</reference>
<evidence type="ECO:0000313" key="2">
    <source>
        <dbReference type="Proteomes" id="UP000518266"/>
    </source>
</evidence>
<evidence type="ECO:0000313" key="1">
    <source>
        <dbReference type="EMBL" id="KAF3833517.1"/>
    </source>
</evidence>